<proteinExistence type="predicted"/>
<comment type="caution">
    <text evidence="1">The sequence shown here is derived from an EMBL/GenBank/DDBJ whole genome shotgun (WGS) entry which is preliminary data.</text>
</comment>
<organism evidence="1 2">
    <name type="scientific">Actinomadura viridis</name>
    <dbReference type="NCBI Taxonomy" id="58110"/>
    <lineage>
        <taxon>Bacteria</taxon>
        <taxon>Bacillati</taxon>
        <taxon>Actinomycetota</taxon>
        <taxon>Actinomycetes</taxon>
        <taxon>Streptosporangiales</taxon>
        <taxon>Thermomonosporaceae</taxon>
        <taxon>Actinomadura</taxon>
    </lineage>
</organism>
<protein>
    <submittedName>
        <fullName evidence="1">Uncharacterized protein</fullName>
    </submittedName>
</protein>
<evidence type="ECO:0000313" key="2">
    <source>
        <dbReference type="Proteomes" id="UP000614047"/>
    </source>
</evidence>
<keyword evidence="2" id="KW-1185">Reference proteome</keyword>
<name>A0A931DT57_9ACTN</name>
<dbReference type="EMBL" id="JADOUA010000001">
    <property type="protein sequence ID" value="MBG6093030.1"/>
    <property type="molecule type" value="Genomic_DNA"/>
</dbReference>
<dbReference type="RefSeq" id="WP_197015138.1">
    <property type="nucleotide sequence ID" value="NZ_BAABES010000018.1"/>
</dbReference>
<sequence>MDGTEAEVVHRSVLDEVAGIARGLGCRSAAELDCLPASFTGDRVARLRRDLDEVIAFATAAQRTGWVLGDLAVAPRDHPVPVLDTPQGRLWAHPLRGFELHREGRAQRVTELDGVPGTARRTALPVLIAPLATLVARARLVEAYERGH</sequence>
<accession>A0A931DT57</accession>
<dbReference type="Proteomes" id="UP000614047">
    <property type="component" value="Unassembled WGS sequence"/>
</dbReference>
<evidence type="ECO:0000313" key="1">
    <source>
        <dbReference type="EMBL" id="MBG6093030.1"/>
    </source>
</evidence>
<gene>
    <name evidence="1" type="ORF">IW256_007143</name>
</gene>
<reference evidence="1" key="1">
    <citation type="submission" date="2020-11" db="EMBL/GenBank/DDBJ databases">
        <title>Sequencing the genomes of 1000 actinobacteria strains.</title>
        <authorList>
            <person name="Klenk H.-P."/>
        </authorList>
    </citation>
    <scope>NUCLEOTIDE SEQUENCE</scope>
    <source>
        <strain evidence="1">DSM 43175</strain>
    </source>
</reference>
<dbReference type="AlphaFoldDB" id="A0A931DT57"/>